<evidence type="ECO:0000259" key="1">
    <source>
        <dbReference type="Pfam" id="PF13966"/>
    </source>
</evidence>
<dbReference type="EMBL" id="OZ034815">
    <property type="protein sequence ID" value="CAL1372690.1"/>
    <property type="molecule type" value="Genomic_DNA"/>
</dbReference>
<name>A0AAV2DGT4_9ROSI</name>
<dbReference type="Pfam" id="PF13966">
    <property type="entry name" value="zf-RVT"/>
    <property type="match status" value="1"/>
</dbReference>
<accession>A0AAV2DGT4</accession>
<dbReference type="PROSITE" id="PS51257">
    <property type="entry name" value="PROKAR_LIPOPROTEIN"/>
    <property type="match status" value="1"/>
</dbReference>
<evidence type="ECO:0000313" key="3">
    <source>
        <dbReference type="Proteomes" id="UP001497516"/>
    </source>
</evidence>
<sequence length="274" mass="31936">MVKRLFYFNPIGFLSCIPLNRCITLKVLPEGMELRVSEVLCSGEGRWCDSKLSQWFDPSTCRTIKTIPLPREHVSDRLIWNDTEDDKFTVKYAYHLAVRLDKQSGKWRSMVSWMDKASWIRLWEANVPPKLKVFLWQIFNRILPTTKALIVRGIEVHPRCSVCWAETETLEHLFLDCLVARALWDHSGLEYLGQGLPRQTFPLFLKRLVALIHQPDLLVALAAVLWRIGRSRNWVVFDGKQFGIPALMRQFHQQYEEWTSLAREQVVSSALPSL</sequence>
<proteinExistence type="predicted"/>
<feature type="domain" description="Reverse transcriptase zinc-binding" evidence="1">
    <location>
        <begin position="107"/>
        <end position="184"/>
    </location>
</feature>
<gene>
    <name evidence="2" type="ORF">LTRI10_LOCUS14675</name>
</gene>
<evidence type="ECO:0000313" key="2">
    <source>
        <dbReference type="EMBL" id="CAL1372690.1"/>
    </source>
</evidence>
<dbReference type="Proteomes" id="UP001497516">
    <property type="component" value="Chromosome 2"/>
</dbReference>
<organism evidence="2 3">
    <name type="scientific">Linum trigynum</name>
    <dbReference type="NCBI Taxonomy" id="586398"/>
    <lineage>
        <taxon>Eukaryota</taxon>
        <taxon>Viridiplantae</taxon>
        <taxon>Streptophyta</taxon>
        <taxon>Embryophyta</taxon>
        <taxon>Tracheophyta</taxon>
        <taxon>Spermatophyta</taxon>
        <taxon>Magnoliopsida</taxon>
        <taxon>eudicotyledons</taxon>
        <taxon>Gunneridae</taxon>
        <taxon>Pentapetalae</taxon>
        <taxon>rosids</taxon>
        <taxon>fabids</taxon>
        <taxon>Malpighiales</taxon>
        <taxon>Linaceae</taxon>
        <taxon>Linum</taxon>
    </lineage>
</organism>
<dbReference type="InterPro" id="IPR026960">
    <property type="entry name" value="RVT-Znf"/>
</dbReference>
<keyword evidence="3" id="KW-1185">Reference proteome</keyword>
<dbReference type="AlphaFoldDB" id="A0AAV2DGT4"/>
<reference evidence="2 3" key="1">
    <citation type="submission" date="2024-04" db="EMBL/GenBank/DDBJ databases">
        <authorList>
            <person name="Fracassetti M."/>
        </authorList>
    </citation>
    <scope>NUCLEOTIDE SEQUENCE [LARGE SCALE GENOMIC DNA]</scope>
</reference>
<protein>
    <recommendedName>
        <fullName evidence="1">Reverse transcriptase zinc-binding domain-containing protein</fullName>
    </recommendedName>
</protein>